<gene>
    <name evidence="2" type="ORF">HMPREF3186_01821</name>
</gene>
<comment type="caution">
    <text evidence="2">The sequence shown here is derived from an EMBL/GenBank/DDBJ whole genome shotgun (WGS) entry which is preliminary data.</text>
</comment>
<dbReference type="OrthoDB" id="2991044at2"/>
<feature type="transmembrane region" description="Helical" evidence="1">
    <location>
        <begin position="25"/>
        <end position="43"/>
    </location>
</feature>
<keyword evidence="1" id="KW-1133">Transmembrane helix</keyword>
<feature type="transmembrane region" description="Helical" evidence="1">
    <location>
        <begin position="49"/>
        <end position="70"/>
    </location>
</feature>
<proteinExistence type="predicted"/>
<protein>
    <recommendedName>
        <fullName evidence="4">Transporter</fullName>
    </recommendedName>
</protein>
<keyword evidence="1" id="KW-0812">Transmembrane</keyword>
<evidence type="ECO:0008006" key="4">
    <source>
        <dbReference type="Google" id="ProtNLM"/>
    </source>
</evidence>
<dbReference type="AlphaFoldDB" id="A0A133ZPB9"/>
<keyword evidence="1" id="KW-0472">Membrane</keyword>
<evidence type="ECO:0000256" key="1">
    <source>
        <dbReference type="SAM" id="Phobius"/>
    </source>
</evidence>
<reference evidence="3" key="1">
    <citation type="submission" date="2016-01" db="EMBL/GenBank/DDBJ databases">
        <authorList>
            <person name="Mitreva M."/>
            <person name="Pepin K.H."/>
            <person name="Mihindukulasuriya K.A."/>
            <person name="Fulton R."/>
            <person name="Fronick C."/>
            <person name="O'Laughlin M."/>
            <person name="Miner T."/>
            <person name="Herter B."/>
            <person name="Rosa B.A."/>
            <person name="Cordes M."/>
            <person name="Tomlinson C."/>
            <person name="Wollam A."/>
            <person name="Palsikar V.B."/>
            <person name="Mardis E.R."/>
            <person name="Wilson R.K."/>
        </authorList>
    </citation>
    <scope>NUCLEOTIDE SEQUENCE [LARGE SCALE GENOMIC DNA]</scope>
    <source>
        <strain evidence="3">DNF01167</strain>
    </source>
</reference>
<name>A0A133ZPB9_9BACL</name>
<organism evidence="2 3">
    <name type="scientific">Gemella haemolysans</name>
    <dbReference type="NCBI Taxonomy" id="1379"/>
    <lineage>
        <taxon>Bacteria</taxon>
        <taxon>Bacillati</taxon>
        <taxon>Bacillota</taxon>
        <taxon>Bacilli</taxon>
        <taxon>Bacillales</taxon>
        <taxon>Gemellaceae</taxon>
        <taxon>Gemella</taxon>
    </lineage>
</organism>
<dbReference type="PATRIC" id="fig|1379.3.peg.1815"/>
<evidence type="ECO:0000313" key="3">
    <source>
        <dbReference type="Proteomes" id="UP000070355"/>
    </source>
</evidence>
<dbReference type="EMBL" id="LSDC01000134">
    <property type="protein sequence ID" value="KXB57281.1"/>
    <property type="molecule type" value="Genomic_DNA"/>
</dbReference>
<dbReference type="Proteomes" id="UP000070355">
    <property type="component" value="Unassembled WGS sequence"/>
</dbReference>
<evidence type="ECO:0000313" key="2">
    <source>
        <dbReference type="EMBL" id="KXB57281.1"/>
    </source>
</evidence>
<dbReference type="RefSeq" id="WP_060914815.1">
    <property type="nucleotide sequence ID" value="NZ_JAJUOT010000003.1"/>
</dbReference>
<accession>A0A133ZPB9</accession>
<sequence length="86" mass="10274">MDIEIKRAELQTKYNNWIKKNTRRLVVAFIAYIVIILINFLLLKNSKVTLFSSFLFFTYTVYVFSLIWFIKNKLIANIDSVDFDVK</sequence>